<feature type="transmembrane region" description="Helical" evidence="8">
    <location>
        <begin position="44"/>
        <end position="66"/>
    </location>
</feature>
<dbReference type="EMBL" id="DVGA01000113">
    <property type="protein sequence ID" value="HIQ79521.1"/>
    <property type="molecule type" value="Genomic_DNA"/>
</dbReference>
<comment type="similarity">
    <text evidence="3 9">Belongs to the peptidase S26 family.</text>
</comment>
<feature type="active site" evidence="7">
    <location>
        <position position="115"/>
    </location>
</feature>
<dbReference type="Pfam" id="PF10502">
    <property type="entry name" value="Peptidase_S26"/>
    <property type="match status" value="1"/>
</dbReference>
<evidence type="ECO:0000259" key="10">
    <source>
        <dbReference type="Pfam" id="PF10502"/>
    </source>
</evidence>
<keyword evidence="5 8" id="KW-0645">Protease</keyword>
<name>A0A9D1CTB8_9FIRM</name>
<dbReference type="InterPro" id="IPR000223">
    <property type="entry name" value="Pept_S26A_signal_pept_1"/>
</dbReference>
<dbReference type="SUPFAM" id="SSF51306">
    <property type="entry name" value="LexA/Signal peptidase"/>
    <property type="match status" value="1"/>
</dbReference>
<dbReference type="Gene3D" id="2.10.109.10">
    <property type="entry name" value="Umud Fragment, subunit A"/>
    <property type="match status" value="1"/>
</dbReference>
<evidence type="ECO:0000313" key="12">
    <source>
        <dbReference type="Proteomes" id="UP000824262"/>
    </source>
</evidence>
<keyword evidence="8" id="KW-0812">Transmembrane</keyword>
<evidence type="ECO:0000256" key="8">
    <source>
        <dbReference type="RuleBase" id="RU003993"/>
    </source>
</evidence>
<dbReference type="PRINTS" id="PR00727">
    <property type="entry name" value="LEADERPTASE"/>
</dbReference>
<reference evidence="11" key="1">
    <citation type="submission" date="2020-10" db="EMBL/GenBank/DDBJ databases">
        <authorList>
            <person name="Gilroy R."/>
        </authorList>
    </citation>
    <scope>NUCLEOTIDE SEQUENCE</scope>
    <source>
        <strain evidence="11">ChiBcolR7-354</strain>
    </source>
</reference>
<dbReference type="PANTHER" id="PTHR43390">
    <property type="entry name" value="SIGNAL PEPTIDASE I"/>
    <property type="match status" value="1"/>
</dbReference>
<gene>
    <name evidence="11" type="primary">lepB</name>
    <name evidence="11" type="ORF">IAB77_09740</name>
</gene>
<evidence type="ECO:0000256" key="6">
    <source>
        <dbReference type="ARBA" id="ARBA00022801"/>
    </source>
</evidence>
<proteinExistence type="inferred from homology"/>
<evidence type="ECO:0000256" key="3">
    <source>
        <dbReference type="ARBA" id="ARBA00009370"/>
    </source>
</evidence>
<dbReference type="InterPro" id="IPR019533">
    <property type="entry name" value="Peptidase_S26"/>
</dbReference>
<dbReference type="GO" id="GO:0009003">
    <property type="term" value="F:signal peptidase activity"/>
    <property type="evidence" value="ECO:0007669"/>
    <property type="project" value="UniProtKB-EC"/>
</dbReference>
<keyword evidence="8" id="KW-1133">Transmembrane helix</keyword>
<comment type="caution">
    <text evidence="11">The sequence shown here is derived from an EMBL/GenBank/DDBJ whole genome shotgun (WGS) entry which is preliminary data.</text>
</comment>
<dbReference type="GO" id="GO:0004252">
    <property type="term" value="F:serine-type endopeptidase activity"/>
    <property type="evidence" value="ECO:0007669"/>
    <property type="project" value="InterPro"/>
</dbReference>
<dbReference type="InterPro" id="IPR019757">
    <property type="entry name" value="Pept_S26A_signal_pept_1_Lys-AS"/>
</dbReference>
<dbReference type="Proteomes" id="UP000824262">
    <property type="component" value="Unassembled WGS sequence"/>
</dbReference>
<comment type="catalytic activity">
    <reaction evidence="1 8">
        <text>Cleavage of hydrophobic, N-terminal signal or leader sequences from secreted and periplasmic proteins.</text>
        <dbReference type="EC" id="3.4.21.89"/>
    </reaction>
</comment>
<dbReference type="AlphaFoldDB" id="A0A9D1CTB8"/>
<organism evidence="11 12">
    <name type="scientific">Candidatus Scatomorpha intestinavium</name>
    <dbReference type="NCBI Taxonomy" id="2840922"/>
    <lineage>
        <taxon>Bacteria</taxon>
        <taxon>Bacillati</taxon>
        <taxon>Bacillota</taxon>
        <taxon>Clostridia</taxon>
        <taxon>Eubacteriales</taxon>
        <taxon>Candidatus Scatomorpha</taxon>
    </lineage>
</organism>
<dbReference type="InterPro" id="IPR019756">
    <property type="entry name" value="Pept_S26A_signal_pept_1_Ser-AS"/>
</dbReference>
<reference evidence="11" key="2">
    <citation type="journal article" date="2021" name="PeerJ">
        <title>Extensive microbial diversity within the chicken gut microbiome revealed by metagenomics and culture.</title>
        <authorList>
            <person name="Gilroy R."/>
            <person name="Ravi A."/>
            <person name="Getino M."/>
            <person name="Pursley I."/>
            <person name="Horton D.L."/>
            <person name="Alikhan N.F."/>
            <person name="Baker D."/>
            <person name="Gharbi K."/>
            <person name="Hall N."/>
            <person name="Watson M."/>
            <person name="Adriaenssens E.M."/>
            <person name="Foster-Nyarko E."/>
            <person name="Jarju S."/>
            <person name="Secka A."/>
            <person name="Antonio M."/>
            <person name="Oren A."/>
            <person name="Chaudhuri R.R."/>
            <person name="La Ragione R."/>
            <person name="Hildebrand F."/>
            <person name="Pallen M.J."/>
        </authorList>
    </citation>
    <scope>NUCLEOTIDE SEQUENCE</scope>
    <source>
        <strain evidence="11">ChiBcolR7-354</strain>
    </source>
</reference>
<evidence type="ECO:0000256" key="1">
    <source>
        <dbReference type="ARBA" id="ARBA00000677"/>
    </source>
</evidence>
<evidence type="ECO:0000256" key="9">
    <source>
        <dbReference type="RuleBase" id="RU362042"/>
    </source>
</evidence>
<protein>
    <recommendedName>
        <fullName evidence="4 8">Signal peptidase I</fullName>
        <ecNumber evidence="4 8">3.4.21.89</ecNumber>
    </recommendedName>
</protein>
<dbReference type="PROSITE" id="PS00761">
    <property type="entry name" value="SPASE_I_3"/>
    <property type="match status" value="1"/>
</dbReference>
<dbReference type="CDD" id="cd06530">
    <property type="entry name" value="S26_SPase_I"/>
    <property type="match status" value="1"/>
</dbReference>
<sequence>MKQKKNGPVRADEERIGAEAAIDGAAVRPDKRKNEQKESLRGEIYDWIQCIVAALVVCVLLFSFAVRLVDVVGNSMYPTLENGDKVIVSNLFYEPQQGDIIVFRKDEYRPEPLVKRVIAVGGQTVDIDFDLGIVYVDGVALDEPYIAELTTDPIDFSGPVEVPEGHVFVMGDNRNYSTDSRYSQIGCVDVRSIMGKVYYTVFPIKNFGNDYDG</sequence>
<dbReference type="PANTHER" id="PTHR43390:SF1">
    <property type="entry name" value="CHLOROPLAST PROCESSING PEPTIDASE"/>
    <property type="match status" value="1"/>
</dbReference>
<keyword evidence="6 8" id="KW-0378">Hydrolase</keyword>
<evidence type="ECO:0000256" key="4">
    <source>
        <dbReference type="ARBA" id="ARBA00013208"/>
    </source>
</evidence>
<dbReference type="EC" id="3.4.21.89" evidence="4 8"/>
<dbReference type="PROSITE" id="PS00501">
    <property type="entry name" value="SPASE_I_1"/>
    <property type="match status" value="1"/>
</dbReference>
<dbReference type="PROSITE" id="PS00760">
    <property type="entry name" value="SPASE_I_2"/>
    <property type="match status" value="1"/>
</dbReference>
<feature type="active site" evidence="7">
    <location>
        <position position="75"/>
    </location>
</feature>
<accession>A0A9D1CTB8</accession>
<feature type="domain" description="Peptidase S26" evidence="10">
    <location>
        <begin position="45"/>
        <end position="199"/>
    </location>
</feature>
<dbReference type="GO" id="GO:0005886">
    <property type="term" value="C:plasma membrane"/>
    <property type="evidence" value="ECO:0007669"/>
    <property type="project" value="UniProtKB-SubCell"/>
</dbReference>
<evidence type="ECO:0000256" key="5">
    <source>
        <dbReference type="ARBA" id="ARBA00022670"/>
    </source>
</evidence>
<evidence type="ECO:0000256" key="7">
    <source>
        <dbReference type="PIRSR" id="PIRSR600223-1"/>
    </source>
</evidence>
<evidence type="ECO:0000313" key="11">
    <source>
        <dbReference type="EMBL" id="HIQ79521.1"/>
    </source>
</evidence>
<dbReference type="NCBIfam" id="TIGR02227">
    <property type="entry name" value="sigpep_I_bact"/>
    <property type="match status" value="1"/>
</dbReference>
<dbReference type="GO" id="GO:0006465">
    <property type="term" value="P:signal peptide processing"/>
    <property type="evidence" value="ECO:0007669"/>
    <property type="project" value="InterPro"/>
</dbReference>
<keyword evidence="8" id="KW-0472">Membrane</keyword>
<dbReference type="InterPro" id="IPR036286">
    <property type="entry name" value="LexA/Signal_pep-like_sf"/>
</dbReference>
<dbReference type="InterPro" id="IPR019758">
    <property type="entry name" value="Pept_S26A_signal_pept_1_CS"/>
</dbReference>
<comment type="subcellular location">
    <subcellularLocation>
        <location evidence="2">Cell membrane</location>
        <topology evidence="2">Single-pass type II membrane protein</topology>
    </subcellularLocation>
    <subcellularLocation>
        <location evidence="9">Membrane</location>
        <topology evidence="9">Single-pass type II membrane protein</topology>
    </subcellularLocation>
</comment>
<evidence type="ECO:0000256" key="2">
    <source>
        <dbReference type="ARBA" id="ARBA00004401"/>
    </source>
</evidence>